<name>A0A3S9PW79_9ACTO</name>
<sequence length="248" mass="27277">MNQQNESAEPRATSNTESASQASAPPPAANSPEQQGGDSGKRRVGRRAGRSATREEILNAARPMFAERGFAGTSIRAIAREAKVDPALVMHYFGDKEGLFRSALELPVNPREILSKVIEGDREKLPERIITTFLAVWEGPVTGEAMQAIVRRVFGEPDSFNLVRDFMGELIIESLSPALKDVPEEEARARISLVVSQMLGFVLGRYVVGLDSLQRMTHEEIVTYLEPTLRRYLLADLGDIDTSAGEHS</sequence>
<protein>
    <submittedName>
        <fullName evidence="5">TetR/AcrR family transcriptional regulator</fullName>
    </submittedName>
</protein>
<feature type="compositionally biased region" description="Polar residues" evidence="3">
    <location>
        <begin position="1"/>
        <end position="17"/>
    </location>
</feature>
<organism evidence="5 6">
    <name type="scientific">Flaviflexus ciconiae</name>
    <dbReference type="NCBI Taxonomy" id="2496867"/>
    <lineage>
        <taxon>Bacteria</taxon>
        <taxon>Bacillati</taxon>
        <taxon>Actinomycetota</taxon>
        <taxon>Actinomycetes</taxon>
        <taxon>Actinomycetales</taxon>
        <taxon>Actinomycetaceae</taxon>
        <taxon>Flaviflexus</taxon>
    </lineage>
</organism>
<evidence type="ECO:0000313" key="6">
    <source>
        <dbReference type="Proteomes" id="UP000280344"/>
    </source>
</evidence>
<dbReference type="KEGG" id="flh:EJ997_03715"/>
<dbReference type="InterPro" id="IPR009057">
    <property type="entry name" value="Homeodomain-like_sf"/>
</dbReference>
<keyword evidence="1 2" id="KW-0238">DNA-binding</keyword>
<dbReference type="Pfam" id="PF17920">
    <property type="entry name" value="TetR_C_16"/>
    <property type="match status" value="1"/>
</dbReference>
<evidence type="ECO:0000256" key="2">
    <source>
        <dbReference type="PROSITE-ProRule" id="PRU00335"/>
    </source>
</evidence>
<evidence type="ECO:0000256" key="1">
    <source>
        <dbReference type="ARBA" id="ARBA00023125"/>
    </source>
</evidence>
<proteinExistence type="predicted"/>
<dbReference type="Proteomes" id="UP000280344">
    <property type="component" value="Chromosome"/>
</dbReference>
<keyword evidence="6" id="KW-1185">Reference proteome</keyword>
<dbReference type="Pfam" id="PF00440">
    <property type="entry name" value="TetR_N"/>
    <property type="match status" value="1"/>
</dbReference>
<feature type="region of interest" description="Disordered" evidence="3">
    <location>
        <begin position="1"/>
        <end position="55"/>
    </location>
</feature>
<dbReference type="InterPro" id="IPR050109">
    <property type="entry name" value="HTH-type_TetR-like_transc_reg"/>
</dbReference>
<feature type="DNA-binding region" description="H-T-H motif" evidence="2">
    <location>
        <begin position="74"/>
        <end position="93"/>
    </location>
</feature>
<dbReference type="SUPFAM" id="SSF48498">
    <property type="entry name" value="Tetracyclin repressor-like, C-terminal domain"/>
    <property type="match status" value="1"/>
</dbReference>
<dbReference type="InterPro" id="IPR041678">
    <property type="entry name" value="TetR_C_16"/>
</dbReference>
<dbReference type="Gene3D" id="1.10.10.60">
    <property type="entry name" value="Homeodomain-like"/>
    <property type="match status" value="1"/>
</dbReference>
<dbReference type="InterPro" id="IPR036271">
    <property type="entry name" value="Tet_transcr_reg_TetR-rel_C_sf"/>
</dbReference>
<dbReference type="GO" id="GO:0000976">
    <property type="term" value="F:transcription cis-regulatory region binding"/>
    <property type="evidence" value="ECO:0007669"/>
    <property type="project" value="TreeGrafter"/>
</dbReference>
<evidence type="ECO:0000313" key="5">
    <source>
        <dbReference type="EMBL" id="AZQ76588.1"/>
    </source>
</evidence>
<dbReference type="Gene3D" id="1.10.357.10">
    <property type="entry name" value="Tetracycline Repressor, domain 2"/>
    <property type="match status" value="1"/>
</dbReference>
<evidence type="ECO:0000256" key="3">
    <source>
        <dbReference type="SAM" id="MobiDB-lite"/>
    </source>
</evidence>
<accession>A0A3S9PW79</accession>
<feature type="domain" description="HTH tetR-type" evidence="4">
    <location>
        <begin position="51"/>
        <end position="111"/>
    </location>
</feature>
<dbReference type="InterPro" id="IPR001647">
    <property type="entry name" value="HTH_TetR"/>
</dbReference>
<gene>
    <name evidence="5" type="ORF">EJ997_03715</name>
</gene>
<evidence type="ECO:0000259" key="4">
    <source>
        <dbReference type="PROSITE" id="PS50977"/>
    </source>
</evidence>
<reference evidence="5 6" key="1">
    <citation type="submission" date="2018-12" db="EMBL/GenBank/DDBJ databases">
        <title>Complete genome sequence of Flaviflexus sp. H23T48.</title>
        <authorList>
            <person name="Bae J.-W."/>
            <person name="Lee J.-Y."/>
        </authorList>
    </citation>
    <scope>NUCLEOTIDE SEQUENCE [LARGE SCALE GENOMIC DNA]</scope>
    <source>
        <strain evidence="5 6">H23T48</strain>
    </source>
</reference>
<dbReference type="RefSeq" id="WP_126703396.1">
    <property type="nucleotide sequence ID" value="NZ_CP034593.1"/>
</dbReference>
<dbReference type="AlphaFoldDB" id="A0A3S9PW79"/>
<dbReference type="SUPFAM" id="SSF46689">
    <property type="entry name" value="Homeodomain-like"/>
    <property type="match status" value="1"/>
</dbReference>
<dbReference type="OrthoDB" id="3210235at2"/>
<dbReference type="GO" id="GO:0003700">
    <property type="term" value="F:DNA-binding transcription factor activity"/>
    <property type="evidence" value="ECO:0007669"/>
    <property type="project" value="TreeGrafter"/>
</dbReference>
<dbReference type="PANTHER" id="PTHR30055">
    <property type="entry name" value="HTH-TYPE TRANSCRIPTIONAL REGULATOR RUTR"/>
    <property type="match status" value="1"/>
</dbReference>
<dbReference type="EMBL" id="CP034593">
    <property type="protein sequence ID" value="AZQ76588.1"/>
    <property type="molecule type" value="Genomic_DNA"/>
</dbReference>
<dbReference type="PROSITE" id="PS50977">
    <property type="entry name" value="HTH_TETR_2"/>
    <property type="match status" value="1"/>
</dbReference>
<dbReference type="PANTHER" id="PTHR30055:SF235">
    <property type="entry name" value="TRANSCRIPTIONAL REGULATORY PROTEIN"/>
    <property type="match status" value="1"/>
</dbReference>
<dbReference type="PRINTS" id="PR00455">
    <property type="entry name" value="HTHTETR"/>
</dbReference>